<gene>
    <name evidence="3" type="ORF">NA57DRAFT_78995</name>
</gene>
<accession>A0A9P4ICW7</accession>
<dbReference type="PANTHER" id="PTHR38887:SF1">
    <property type="entry name" value="RAS MODIFICATION PROTEIN ERF4"/>
    <property type="match status" value="1"/>
</dbReference>
<protein>
    <submittedName>
        <fullName evidence="3">Uncharacterized protein</fullName>
    </submittedName>
</protein>
<feature type="region of interest" description="Disordered" evidence="2">
    <location>
        <begin position="358"/>
        <end position="401"/>
    </location>
</feature>
<feature type="region of interest" description="Disordered" evidence="2">
    <location>
        <begin position="289"/>
        <end position="318"/>
    </location>
</feature>
<feature type="region of interest" description="Disordered" evidence="2">
    <location>
        <begin position="1"/>
        <end position="41"/>
    </location>
</feature>
<dbReference type="Proteomes" id="UP000799772">
    <property type="component" value="Unassembled WGS sequence"/>
</dbReference>
<keyword evidence="1" id="KW-0175">Coiled coil</keyword>
<dbReference type="InterPro" id="IPR053221">
    <property type="entry name" value="Burnettramic_acid_biosynth"/>
</dbReference>
<name>A0A9P4ICW7_9PEZI</name>
<evidence type="ECO:0000256" key="2">
    <source>
        <dbReference type="SAM" id="MobiDB-lite"/>
    </source>
</evidence>
<feature type="compositionally biased region" description="Basic and acidic residues" evidence="2">
    <location>
        <begin position="373"/>
        <end position="387"/>
    </location>
</feature>
<dbReference type="EMBL" id="ML978130">
    <property type="protein sequence ID" value="KAF2096227.1"/>
    <property type="molecule type" value="Genomic_DNA"/>
</dbReference>
<feature type="coiled-coil region" evidence="1">
    <location>
        <begin position="322"/>
        <end position="349"/>
    </location>
</feature>
<keyword evidence="4" id="KW-1185">Reference proteome</keyword>
<proteinExistence type="predicted"/>
<dbReference type="OrthoDB" id="3068835at2759"/>
<evidence type="ECO:0000256" key="1">
    <source>
        <dbReference type="SAM" id="Coils"/>
    </source>
</evidence>
<dbReference type="AlphaFoldDB" id="A0A9P4ICW7"/>
<comment type="caution">
    <text evidence="3">The sequence shown here is derived from an EMBL/GenBank/DDBJ whole genome shotgun (WGS) entry which is preliminary data.</text>
</comment>
<feature type="compositionally biased region" description="Basic and acidic residues" evidence="2">
    <location>
        <begin position="10"/>
        <end position="21"/>
    </location>
</feature>
<evidence type="ECO:0000313" key="3">
    <source>
        <dbReference type="EMBL" id="KAF2096227.1"/>
    </source>
</evidence>
<sequence>MERPSNPNSDKSKQRQPHFHELLPTNSEEGLEAEATLSEDQIQQESVRLEQTLEWIPSPPSNTRERKATAVRLERPVAIPRVDIAHRLRFPLSFLRAYSPVLETHDVGEPEFLAFLDNLSVVQASSPPFHALNMAGMVVGFAPEITAMTIGTGMQVVAGAGMMAVAAVRTRRFLQRSNSEYFAPRGLKVSIKKDQDLADLVGFPTSGRAIMPIDIKLNRISLRDRRMAALASYTAPLDTDVPSPTSQRSALDKISETQLKWKAERREKVLLKKKKQLDEREERIARMRKDATGSEAGAAFDHEGYLDGGASTDSDFESDSSIESLEDDLQKLEEKVEKINLQAQVELEIGKAEADKIEQKRQTRLQKNAAAKSDLETKLDKKVDQMSKKGRQTQMKKEKRARRMEYVVVENLN</sequence>
<dbReference type="PANTHER" id="PTHR38887">
    <property type="entry name" value="CHROMOSOME 21, WHOLE GENOME SHOTGUN SEQUENCE"/>
    <property type="match status" value="1"/>
</dbReference>
<evidence type="ECO:0000313" key="4">
    <source>
        <dbReference type="Proteomes" id="UP000799772"/>
    </source>
</evidence>
<organism evidence="3 4">
    <name type="scientific">Rhizodiscina lignyota</name>
    <dbReference type="NCBI Taxonomy" id="1504668"/>
    <lineage>
        <taxon>Eukaryota</taxon>
        <taxon>Fungi</taxon>
        <taxon>Dikarya</taxon>
        <taxon>Ascomycota</taxon>
        <taxon>Pezizomycotina</taxon>
        <taxon>Dothideomycetes</taxon>
        <taxon>Pleosporomycetidae</taxon>
        <taxon>Aulographales</taxon>
        <taxon>Rhizodiscinaceae</taxon>
        <taxon>Rhizodiscina</taxon>
    </lineage>
</organism>
<reference evidence="3" key="1">
    <citation type="journal article" date="2020" name="Stud. Mycol.">
        <title>101 Dothideomycetes genomes: a test case for predicting lifestyles and emergence of pathogens.</title>
        <authorList>
            <person name="Haridas S."/>
            <person name="Albert R."/>
            <person name="Binder M."/>
            <person name="Bloem J."/>
            <person name="Labutti K."/>
            <person name="Salamov A."/>
            <person name="Andreopoulos B."/>
            <person name="Baker S."/>
            <person name="Barry K."/>
            <person name="Bills G."/>
            <person name="Bluhm B."/>
            <person name="Cannon C."/>
            <person name="Castanera R."/>
            <person name="Culley D."/>
            <person name="Daum C."/>
            <person name="Ezra D."/>
            <person name="Gonzalez J."/>
            <person name="Henrissat B."/>
            <person name="Kuo A."/>
            <person name="Liang C."/>
            <person name="Lipzen A."/>
            <person name="Lutzoni F."/>
            <person name="Magnuson J."/>
            <person name="Mondo S."/>
            <person name="Nolan M."/>
            <person name="Ohm R."/>
            <person name="Pangilinan J."/>
            <person name="Park H.-J."/>
            <person name="Ramirez L."/>
            <person name="Alfaro M."/>
            <person name="Sun H."/>
            <person name="Tritt A."/>
            <person name="Yoshinaga Y."/>
            <person name="Zwiers L.-H."/>
            <person name="Turgeon B."/>
            <person name="Goodwin S."/>
            <person name="Spatafora J."/>
            <person name="Crous P."/>
            <person name="Grigoriev I."/>
        </authorList>
    </citation>
    <scope>NUCLEOTIDE SEQUENCE</scope>
    <source>
        <strain evidence="3">CBS 133067</strain>
    </source>
</reference>